<dbReference type="InterPro" id="IPR003746">
    <property type="entry name" value="DUF167"/>
</dbReference>
<evidence type="ECO:0000313" key="2">
    <source>
        <dbReference type="EMBL" id="OHA23839.1"/>
    </source>
</evidence>
<dbReference type="Gene3D" id="3.30.1200.10">
    <property type="entry name" value="YggU-like"/>
    <property type="match status" value="1"/>
</dbReference>
<dbReference type="AlphaFoldDB" id="A0A1G2MKZ7"/>
<comment type="caution">
    <text evidence="2">The sequence shown here is derived from an EMBL/GenBank/DDBJ whole genome shotgun (WGS) entry which is preliminary data.</text>
</comment>
<gene>
    <name evidence="2" type="ORF">A3C72_01400</name>
</gene>
<name>A0A1G2MKZ7_9BACT</name>
<dbReference type="SUPFAM" id="SSF69786">
    <property type="entry name" value="YggU-like"/>
    <property type="match status" value="1"/>
</dbReference>
<evidence type="ECO:0000256" key="1">
    <source>
        <dbReference type="ARBA" id="ARBA00010364"/>
    </source>
</evidence>
<dbReference type="EMBL" id="MHRK01000024">
    <property type="protein sequence ID" value="OHA23839.1"/>
    <property type="molecule type" value="Genomic_DNA"/>
</dbReference>
<dbReference type="SMART" id="SM01152">
    <property type="entry name" value="DUF167"/>
    <property type="match status" value="1"/>
</dbReference>
<dbReference type="InterPro" id="IPR036591">
    <property type="entry name" value="YggU-like_sf"/>
</dbReference>
<dbReference type="NCBIfam" id="TIGR00251">
    <property type="entry name" value="DUF167 family protein"/>
    <property type="match status" value="1"/>
</dbReference>
<comment type="similarity">
    <text evidence="1">Belongs to the UPF0235 family.</text>
</comment>
<protein>
    <submittedName>
        <fullName evidence="2">Uncharacterized protein</fullName>
    </submittedName>
</protein>
<proteinExistence type="inferred from homology"/>
<dbReference type="Pfam" id="PF02594">
    <property type="entry name" value="DUF167"/>
    <property type="match status" value="1"/>
</dbReference>
<sequence>MKSAHLDKKPPQNLTGVKVHIKVRVFPDSAKEEIMRDGENSFKIFLREPAKQGLANKRLLKVLFGALDPSPKKMRIVTGEHSPSKVIEIQY</sequence>
<dbReference type="STRING" id="1802306.A3C72_01400"/>
<dbReference type="Proteomes" id="UP000177130">
    <property type="component" value="Unassembled WGS sequence"/>
</dbReference>
<reference evidence="2 3" key="1">
    <citation type="journal article" date="2016" name="Nat. Commun.">
        <title>Thousands of microbial genomes shed light on interconnected biogeochemical processes in an aquifer system.</title>
        <authorList>
            <person name="Anantharaman K."/>
            <person name="Brown C.T."/>
            <person name="Hug L.A."/>
            <person name="Sharon I."/>
            <person name="Castelle C.J."/>
            <person name="Probst A.J."/>
            <person name="Thomas B.C."/>
            <person name="Singh A."/>
            <person name="Wilkins M.J."/>
            <person name="Karaoz U."/>
            <person name="Brodie E.L."/>
            <person name="Williams K.H."/>
            <person name="Hubbard S.S."/>
            <person name="Banfield J.F."/>
        </authorList>
    </citation>
    <scope>NUCLEOTIDE SEQUENCE [LARGE SCALE GENOMIC DNA]</scope>
</reference>
<evidence type="ECO:0000313" key="3">
    <source>
        <dbReference type="Proteomes" id="UP000177130"/>
    </source>
</evidence>
<accession>A0A1G2MKZ7</accession>
<organism evidence="2 3">
    <name type="scientific">Candidatus Taylorbacteria bacterium RIFCSPHIGHO2_02_FULL_43_32b</name>
    <dbReference type="NCBI Taxonomy" id="1802306"/>
    <lineage>
        <taxon>Bacteria</taxon>
        <taxon>Candidatus Tayloriibacteriota</taxon>
    </lineage>
</organism>